<name>X1B9D8_9ZZZZ</name>
<comment type="caution">
    <text evidence="1">The sequence shown here is derived from an EMBL/GenBank/DDBJ whole genome shotgun (WGS) entry which is preliminary data.</text>
</comment>
<gene>
    <name evidence="1" type="ORF">S01H4_27927</name>
</gene>
<feature type="non-terminal residue" evidence="1">
    <location>
        <position position="1"/>
    </location>
</feature>
<dbReference type="Pfam" id="PF09903">
    <property type="entry name" value="DUF2130"/>
    <property type="match status" value="1"/>
</dbReference>
<dbReference type="AlphaFoldDB" id="X1B9D8"/>
<organism evidence="1">
    <name type="scientific">marine sediment metagenome</name>
    <dbReference type="NCBI Taxonomy" id="412755"/>
    <lineage>
        <taxon>unclassified sequences</taxon>
        <taxon>metagenomes</taxon>
        <taxon>ecological metagenomes</taxon>
    </lineage>
</organism>
<evidence type="ECO:0000313" key="1">
    <source>
        <dbReference type="EMBL" id="GAG80763.1"/>
    </source>
</evidence>
<sequence length="182" mass="20337">AKKKRNADFAMLVTNAMKKGTQGFFVERGVIVVHVTGVMSVAGILRNQIVQIARMKLGQLQREKAVKLILNYLEGPEFTNSMDTIIQEALAVHKELIDEFKKHKAWWDKRCDAYGKIRDEAFAVKSKSRDLLSGKTSETQAEKLPTLERPFEVEISPKVSLAKKKPVGIAVVEAGDDNVKEA</sequence>
<proteinExistence type="predicted"/>
<reference evidence="1" key="1">
    <citation type="journal article" date="2014" name="Front. Microbiol.">
        <title>High frequency of phylogenetically diverse reductive dehalogenase-homologous genes in deep subseafloor sedimentary metagenomes.</title>
        <authorList>
            <person name="Kawai M."/>
            <person name="Futagami T."/>
            <person name="Toyoda A."/>
            <person name="Takaki Y."/>
            <person name="Nishi S."/>
            <person name="Hori S."/>
            <person name="Arai W."/>
            <person name="Tsubouchi T."/>
            <person name="Morono Y."/>
            <person name="Uchiyama I."/>
            <person name="Ito T."/>
            <person name="Fujiyama A."/>
            <person name="Inagaki F."/>
            <person name="Takami H."/>
        </authorList>
    </citation>
    <scope>NUCLEOTIDE SEQUENCE</scope>
    <source>
        <strain evidence="1">Expedition CK06-06</strain>
    </source>
</reference>
<dbReference type="InterPro" id="IPR019219">
    <property type="entry name" value="DUF2130"/>
</dbReference>
<protein>
    <submittedName>
        <fullName evidence="1">Uncharacterized protein</fullName>
    </submittedName>
</protein>
<accession>X1B9D8</accession>
<dbReference type="EMBL" id="BART01013758">
    <property type="protein sequence ID" value="GAG80763.1"/>
    <property type="molecule type" value="Genomic_DNA"/>
</dbReference>